<feature type="transmembrane region" description="Helical" evidence="1">
    <location>
        <begin position="58"/>
        <end position="82"/>
    </location>
</feature>
<protein>
    <recommendedName>
        <fullName evidence="4">DUF4271 domain-containing protein</fullName>
    </recommendedName>
</protein>
<dbReference type="OrthoDB" id="1438590at2"/>
<feature type="transmembrane region" description="Helical" evidence="1">
    <location>
        <begin position="138"/>
        <end position="157"/>
    </location>
</feature>
<keyword evidence="3" id="KW-1185">Reference proteome</keyword>
<proteinExistence type="predicted"/>
<name>A0A1X7JRF7_9FLAO</name>
<dbReference type="Proteomes" id="UP000193420">
    <property type="component" value="Unassembled WGS sequence"/>
</dbReference>
<sequence>MEAILRNEYNVDWITIILFSSIFFMVLAKTSFYSRFLNYIILPFNNKYIFLYQKKDKLFNWFSIFFSVFQLLNFSLFLYFAYITFVKIPDGQQLMTYGIIFISLLLFFTIKILLQLGNGFIFNINKIISEIIFKKLSYLNYSGIVMLFANLLLNYVFKESKAVIFISLLLVFLINAIGWTTTLRNHQKFIASNFVYFILYLCALEIAPIIIVGNYLIDRNL</sequence>
<dbReference type="EMBL" id="FXAO01000004">
    <property type="protein sequence ID" value="SMG30923.1"/>
    <property type="molecule type" value="Genomic_DNA"/>
</dbReference>
<evidence type="ECO:0008006" key="4">
    <source>
        <dbReference type="Google" id="ProtNLM"/>
    </source>
</evidence>
<dbReference type="Pfam" id="PF14093">
    <property type="entry name" value="DUF4271"/>
    <property type="match status" value="1"/>
</dbReference>
<feature type="transmembrane region" description="Helical" evidence="1">
    <location>
        <begin position="163"/>
        <end position="182"/>
    </location>
</feature>
<feature type="transmembrane region" description="Helical" evidence="1">
    <location>
        <begin position="194"/>
        <end position="217"/>
    </location>
</feature>
<dbReference type="STRING" id="188872.SAMN03080602_02117"/>
<reference evidence="3" key="1">
    <citation type="submission" date="2017-04" db="EMBL/GenBank/DDBJ databases">
        <authorList>
            <person name="Varghese N."/>
            <person name="Submissions S."/>
        </authorList>
    </citation>
    <scope>NUCLEOTIDE SEQUENCE [LARGE SCALE GENOMIC DNA]</scope>
    <source>
        <strain evidence="3">DSM 19835</strain>
    </source>
</reference>
<keyword evidence="1" id="KW-0472">Membrane</keyword>
<gene>
    <name evidence="2" type="ORF">SAMN03080602_02117</name>
</gene>
<dbReference type="RefSeq" id="WP_085498808.1">
    <property type="nucleotide sequence ID" value="NZ_FXAO01000004.1"/>
</dbReference>
<feature type="transmembrane region" description="Helical" evidence="1">
    <location>
        <begin position="13"/>
        <end position="37"/>
    </location>
</feature>
<evidence type="ECO:0000256" key="1">
    <source>
        <dbReference type="SAM" id="Phobius"/>
    </source>
</evidence>
<keyword evidence="1" id="KW-1133">Transmembrane helix</keyword>
<organism evidence="2 3">
    <name type="scientific">Arenibacter troitsensis</name>
    <dbReference type="NCBI Taxonomy" id="188872"/>
    <lineage>
        <taxon>Bacteria</taxon>
        <taxon>Pseudomonadati</taxon>
        <taxon>Bacteroidota</taxon>
        <taxon>Flavobacteriia</taxon>
        <taxon>Flavobacteriales</taxon>
        <taxon>Flavobacteriaceae</taxon>
        <taxon>Arenibacter</taxon>
    </lineage>
</organism>
<feature type="transmembrane region" description="Helical" evidence="1">
    <location>
        <begin position="94"/>
        <end position="117"/>
    </location>
</feature>
<keyword evidence="1" id="KW-0812">Transmembrane</keyword>
<dbReference type="AlphaFoldDB" id="A0A1X7JRF7"/>
<accession>A0A1X7JRF7</accession>
<evidence type="ECO:0000313" key="3">
    <source>
        <dbReference type="Proteomes" id="UP000193420"/>
    </source>
</evidence>
<dbReference type="InterPro" id="IPR025367">
    <property type="entry name" value="DUF4271"/>
</dbReference>
<evidence type="ECO:0000313" key="2">
    <source>
        <dbReference type="EMBL" id="SMG30923.1"/>
    </source>
</evidence>